<organism evidence="3 4">
    <name type="scientific">Hondaea fermentalgiana</name>
    <dbReference type="NCBI Taxonomy" id="2315210"/>
    <lineage>
        <taxon>Eukaryota</taxon>
        <taxon>Sar</taxon>
        <taxon>Stramenopiles</taxon>
        <taxon>Bigyra</taxon>
        <taxon>Labyrinthulomycetes</taxon>
        <taxon>Thraustochytrida</taxon>
        <taxon>Thraustochytriidae</taxon>
        <taxon>Hondaea</taxon>
    </lineage>
</organism>
<dbReference type="EMBL" id="BEYU01000050">
    <property type="protein sequence ID" value="GBG28935.1"/>
    <property type="molecule type" value="Genomic_DNA"/>
</dbReference>
<protein>
    <submittedName>
        <fullName evidence="3">Uncharacterized protein</fullName>
    </submittedName>
</protein>
<reference evidence="3 4" key="1">
    <citation type="submission" date="2017-12" db="EMBL/GenBank/DDBJ databases">
        <title>Sequencing, de novo assembly and annotation of complete genome of a new Thraustochytrid species, strain FCC1311.</title>
        <authorList>
            <person name="Sedici K."/>
            <person name="Godart F."/>
            <person name="Aiese Cigliano R."/>
            <person name="Sanseverino W."/>
            <person name="Barakat M."/>
            <person name="Ortet P."/>
            <person name="Marechal E."/>
            <person name="Cagnac O."/>
            <person name="Amato A."/>
        </authorList>
    </citation>
    <scope>NUCLEOTIDE SEQUENCE [LARGE SCALE GENOMIC DNA]</scope>
</reference>
<gene>
    <name evidence="3" type="ORF">FCC1311_051562</name>
</gene>
<evidence type="ECO:0000313" key="4">
    <source>
        <dbReference type="Proteomes" id="UP000241890"/>
    </source>
</evidence>
<dbReference type="AlphaFoldDB" id="A0A2R5GEF5"/>
<dbReference type="InParanoid" id="A0A2R5GEF5"/>
<evidence type="ECO:0000256" key="1">
    <source>
        <dbReference type="SAM" id="Coils"/>
    </source>
</evidence>
<keyword evidence="1" id="KW-0175">Coiled coil</keyword>
<dbReference type="Proteomes" id="UP000241890">
    <property type="component" value="Unassembled WGS sequence"/>
</dbReference>
<evidence type="ECO:0000313" key="3">
    <source>
        <dbReference type="EMBL" id="GBG28935.1"/>
    </source>
</evidence>
<feature type="coiled-coil region" evidence="1">
    <location>
        <begin position="160"/>
        <end position="187"/>
    </location>
</feature>
<accession>A0A2R5GEF5</accession>
<evidence type="ECO:0000256" key="2">
    <source>
        <dbReference type="SAM" id="MobiDB-lite"/>
    </source>
</evidence>
<comment type="caution">
    <text evidence="3">The sequence shown here is derived from an EMBL/GenBank/DDBJ whole genome shotgun (WGS) entry which is preliminary data.</text>
</comment>
<proteinExistence type="predicted"/>
<name>A0A2R5GEF5_9STRA</name>
<keyword evidence="4" id="KW-1185">Reference proteome</keyword>
<feature type="region of interest" description="Disordered" evidence="2">
    <location>
        <begin position="1"/>
        <end position="25"/>
    </location>
</feature>
<feature type="region of interest" description="Disordered" evidence="2">
    <location>
        <begin position="41"/>
        <end position="112"/>
    </location>
</feature>
<sequence length="242" mass="27295">MAPPPPIPALPDAVKDGTPPRLPEIPATLLRTPSQLSVASLASASAPNIPIFDNDAETPMGVPEMREEREAPHVPGLPYREEAANQEIEQQEMKQRQRRRSLSQGKDKAPFKLANERRGSKSALGQLGRPEVVKNLDTSTPHIEANTNATERTMGQAAQALAMEEEIRRLRERVHAQNAELRHVKRVLVMHSMFFKWKVWHLSRVRERAEADMEEERMQVARRISTAVQRLQAGGEFTELEL</sequence>